<dbReference type="PANTHER" id="PTHR43235">
    <property type="entry name" value="GLUTAMINE AMIDOTRANSFERASE PB2B2.05-RELATED"/>
    <property type="match status" value="1"/>
</dbReference>
<name>A0ABV6K9P6_9LACO</name>
<dbReference type="GO" id="GO:0016787">
    <property type="term" value="F:hydrolase activity"/>
    <property type="evidence" value="ECO:0007669"/>
    <property type="project" value="UniProtKB-KW"/>
</dbReference>
<dbReference type="SUPFAM" id="SSF52317">
    <property type="entry name" value="Class I glutamine amidotransferase-like"/>
    <property type="match status" value="1"/>
</dbReference>
<proteinExistence type="predicted"/>
<dbReference type="CDD" id="cd01745">
    <property type="entry name" value="GATase1_2"/>
    <property type="match status" value="1"/>
</dbReference>
<evidence type="ECO:0000313" key="2">
    <source>
        <dbReference type="Proteomes" id="UP001589855"/>
    </source>
</evidence>
<dbReference type="InterPro" id="IPR011697">
    <property type="entry name" value="Peptidase_C26"/>
</dbReference>
<dbReference type="PANTHER" id="PTHR43235:SF1">
    <property type="entry name" value="GLUTAMINE AMIDOTRANSFERASE PB2B2.05-RELATED"/>
    <property type="match status" value="1"/>
</dbReference>
<keyword evidence="1" id="KW-0378">Hydrolase</keyword>
<organism evidence="1 2">
    <name type="scientific">Lactiplantibacillus plajomi</name>
    <dbReference type="NCBI Taxonomy" id="1457217"/>
    <lineage>
        <taxon>Bacteria</taxon>
        <taxon>Bacillati</taxon>
        <taxon>Bacillota</taxon>
        <taxon>Bacilli</taxon>
        <taxon>Lactobacillales</taxon>
        <taxon>Lactobacillaceae</taxon>
        <taxon>Lactiplantibacillus</taxon>
    </lineage>
</organism>
<dbReference type="PROSITE" id="PS51273">
    <property type="entry name" value="GATASE_TYPE_1"/>
    <property type="match status" value="1"/>
</dbReference>
<comment type="caution">
    <text evidence="1">The sequence shown here is derived from an EMBL/GenBank/DDBJ whole genome shotgun (WGS) entry which is preliminary data.</text>
</comment>
<dbReference type="InterPro" id="IPR044668">
    <property type="entry name" value="PuuD-like"/>
</dbReference>
<dbReference type="InterPro" id="IPR029062">
    <property type="entry name" value="Class_I_gatase-like"/>
</dbReference>
<dbReference type="EMBL" id="JBHLUK010000076">
    <property type="protein sequence ID" value="MFC0424980.1"/>
    <property type="molecule type" value="Genomic_DNA"/>
</dbReference>
<sequence>MKQPLIGIAPGTLTVASTMFPGRQRDYVNRDYLRSVTKNGGTPLVLPVTTDPATIARYAELVDGLLLCGGHDVDPQFYGEEPLAALGAIDPQRDAYELTLIKAVHAQQKPVLGICRGMQVLNVCHGGTLYQDIGAMPGEQGRLKHMQGQLPAYGIHHVAVSRDSVLATAVGEHQLAVNSFHHQAVRRVAPGFEVTAVADDQVIEAIEQTTGGLQLGVQWHPEMMTDAAATNLFKFWINACAERQD</sequence>
<dbReference type="RefSeq" id="WP_137644159.1">
    <property type="nucleotide sequence ID" value="NZ_BAABRM010000003.1"/>
</dbReference>
<protein>
    <submittedName>
        <fullName evidence="1">Gamma-glutamyl-gamma-aminobutyrate hydrolase family protein</fullName>
    </submittedName>
</protein>
<dbReference type="Gene3D" id="3.40.50.880">
    <property type="match status" value="1"/>
</dbReference>
<reference evidence="1 2" key="1">
    <citation type="submission" date="2024-09" db="EMBL/GenBank/DDBJ databases">
        <authorList>
            <person name="Sun Q."/>
            <person name="Mori K."/>
        </authorList>
    </citation>
    <scope>NUCLEOTIDE SEQUENCE [LARGE SCALE GENOMIC DNA]</scope>
    <source>
        <strain evidence="1 2">TBRC 4575</strain>
    </source>
</reference>
<gene>
    <name evidence="1" type="ORF">ACFFGS_12665</name>
</gene>
<dbReference type="Pfam" id="PF07722">
    <property type="entry name" value="Peptidase_C26"/>
    <property type="match status" value="1"/>
</dbReference>
<evidence type="ECO:0000313" key="1">
    <source>
        <dbReference type="EMBL" id="MFC0424980.1"/>
    </source>
</evidence>
<accession>A0ABV6K9P6</accession>
<keyword evidence="2" id="KW-1185">Reference proteome</keyword>
<dbReference type="Proteomes" id="UP001589855">
    <property type="component" value="Unassembled WGS sequence"/>
</dbReference>